<protein>
    <recommendedName>
        <fullName evidence="3">Reverse transcriptase</fullName>
    </recommendedName>
</protein>
<accession>A0AAV7EL66</accession>
<dbReference type="AlphaFoldDB" id="A0AAV7EL66"/>
<comment type="caution">
    <text evidence="1">The sequence shown here is derived from an EMBL/GenBank/DDBJ whole genome shotgun (WGS) entry which is preliminary data.</text>
</comment>
<organism evidence="1 2">
    <name type="scientific">Aristolochia fimbriata</name>
    <name type="common">White veined hardy Dutchman's pipe vine</name>
    <dbReference type="NCBI Taxonomy" id="158543"/>
    <lineage>
        <taxon>Eukaryota</taxon>
        <taxon>Viridiplantae</taxon>
        <taxon>Streptophyta</taxon>
        <taxon>Embryophyta</taxon>
        <taxon>Tracheophyta</taxon>
        <taxon>Spermatophyta</taxon>
        <taxon>Magnoliopsida</taxon>
        <taxon>Magnoliidae</taxon>
        <taxon>Piperales</taxon>
        <taxon>Aristolochiaceae</taxon>
        <taxon>Aristolochia</taxon>
    </lineage>
</organism>
<gene>
    <name evidence="1" type="ORF">H6P81_014076</name>
</gene>
<dbReference type="PANTHER" id="PTHR33116:SF78">
    <property type="entry name" value="OS12G0587133 PROTEIN"/>
    <property type="match status" value="1"/>
</dbReference>
<reference evidence="1 2" key="1">
    <citation type="submission" date="2021-07" db="EMBL/GenBank/DDBJ databases">
        <title>The Aristolochia fimbriata genome: insights into angiosperm evolution, floral development and chemical biosynthesis.</title>
        <authorList>
            <person name="Jiao Y."/>
        </authorList>
    </citation>
    <scope>NUCLEOTIDE SEQUENCE [LARGE SCALE GENOMIC DNA]</scope>
    <source>
        <strain evidence="1">IBCAS-2021</strain>
        <tissue evidence="1">Leaf</tissue>
    </source>
</reference>
<keyword evidence="2" id="KW-1185">Reference proteome</keyword>
<proteinExistence type="predicted"/>
<sequence length="222" mass="24604">MGTISTDPSTNPDCADMESSYQSKTISKYSVIINGTAHGFFKGTRGLRQGDPISPLLFNIVGEAMCALFIKGQEEGWITGLLRAKALIKLFEIFSGQNVNWTKSGGRCSKVLWQPIIDKCQRRLEAWKGQLLSKAGRATLIKATLAGIPNYWLSLIPCPVEVAKKIEAIQRRFLWCGTSNEFEYPLVKWKDICKAKEDSGLGIKKVKLMNSAMLSKWPGGLT</sequence>
<dbReference type="PANTHER" id="PTHR33116">
    <property type="entry name" value="REVERSE TRANSCRIPTASE ZINC-BINDING DOMAIN-CONTAINING PROTEIN-RELATED-RELATED"/>
    <property type="match status" value="1"/>
</dbReference>
<evidence type="ECO:0008006" key="3">
    <source>
        <dbReference type="Google" id="ProtNLM"/>
    </source>
</evidence>
<dbReference type="EMBL" id="JAINDJ010000005">
    <property type="protein sequence ID" value="KAG9447948.1"/>
    <property type="molecule type" value="Genomic_DNA"/>
</dbReference>
<evidence type="ECO:0000313" key="1">
    <source>
        <dbReference type="EMBL" id="KAG9447948.1"/>
    </source>
</evidence>
<name>A0AAV7EL66_ARIFI</name>
<evidence type="ECO:0000313" key="2">
    <source>
        <dbReference type="Proteomes" id="UP000825729"/>
    </source>
</evidence>
<dbReference type="Proteomes" id="UP000825729">
    <property type="component" value="Unassembled WGS sequence"/>
</dbReference>